<evidence type="ECO:0000256" key="21">
    <source>
        <dbReference type="ARBA" id="ARBA00078938"/>
    </source>
</evidence>
<dbReference type="InterPro" id="IPR018506">
    <property type="entry name" value="Cyt_B5_heme-BS"/>
</dbReference>
<dbReference type="InterPro" id="IPR036400">
    <property type="entry name" value="Cyt_B5-like_heme/steroid_sf"/>
</dbReference>
<reference evidence="25 26" key="1">
    <citation type="submission" date="2016-06" db="EMBL/GenBank/DDBJ databases">
        <title>Evolution of pathogenesis and genome organization in the Tremellales.</title>
        <authorList>
            <person name="Cuomo C."/>
            <person name="Litvintseva A."/>
            <person name="Heitman J."/>
            <person name="Chen Y."/>
            <person name="Sun S."/>
            <person name="Springer D."/>
            <person name="Dromer F."/>
            <person name="Young S."/>
            <person name="Zeng Q."/>
            <person name="Chapman S."/>
            <person name="Gujja S."/>
            <person name="Saif S."/>
            <person name="Birren B."/>
        </authorList>
    </citation>
    <scope>NUCLEOTIDE SEQUENCE [LARGE SCALE GENOMIC DNA]</scope>
    <source>
        <strain evidence="25 26">ATCC 28783</strain>
    </source>
</reference>
<evidence type="ECO:0000256" key="15">
    <source>
        <dbReference type="ARBA" id="ARBA00061137"/>
    </source>
</evidence>
<dbReference type="SUPFAM" id="SSF55856">
    <property type="entry name" value="Cytochrome b5-like heme/steroid binding domain"/>
    <property type="match status" value="1"/>
</dbReference>
<keyword evidence="7" id="KW-0285">Flavoprotein</keyword>
<dbReference type="InterPro" id="IPR008259">
    <property type="entry name" value="FMN_hydac_DH_AS"/>
</dbReference>
<gene>
    <name evidence="25" type="ORF">M231_03775</name>
</gene>
<dbReference type="InterPro" id="IPR000262">
    <property type="entry name" value="FMN-dep_DH"/>
</dbReference>
<evidence type="ECO:0000256" key="11">
    <source>
        <dbReference type="ARBA" id="ARBA00023002"/>
    </source>
</evidence>
<evidence type="ECO:0000256" key="8">
    <source>
        <dbReference type="ARBA" id="ARBA00022643"/>
    </source>
</evidence>
<evidence type="ECO:0000256" key="19">
    <source>
        <dbReference type="ARBA" id="ARBA00075949"/>
    </source>
</evidence>
<dbReference type="InterPro" id="IPR037458">
    <property type="entry name" value="L-MDH/L-LDH_FMN-bd"/>
</dbReference>
<comment type="similarity">
    <text evidence="15">In the C-terminal section; belongs to the FMN-dependent alpha-hydroxy acid dehydrogenase family.</text>
</comment>
<keyword evidence="10" id="KW-0809">Transit peptide</keyword>
<dbReference type="GO" id="GO:0004460">
    <property type="term" value="F:L-lactate dehydrogenase (cytochrome) activity"/>
    <property type="evidence" value="ECO:0007669"/>
    <property type="project" value="UniProtKB-EC"/>
</dbReference>
<dbReference type="PROSITE" id="PS00557">
    <property type="entry name" value="FMN_HYDROXY_ACID_DH_1"/>
    <property type="match status" value="1"/>
</dbReference>
<dbReference type="PANTHER" id="PTHR10578:SF101">
    <property type="entry name" value="L-LACTATE DEHYDROGENASE (CYTOCHROME B2)"/>
    <property type="match status" value="1"/>
</dbReference>
<dbReference type="Gene3D" id="3.20.20.70">
    <property type="entry name" value="Aldolase class I"/>
    <property type="match status" value="1"/>
</dbReference>
<dbReference type="Pfam" id="PF01070">
    <property type="entry name" value="FMN_dh"/>
    <property type="match status" value="1"/>
</dbReference>
<dbReference type="VEuPathDB" id="FungiDB:TREMEDRAFT_28420"/>
<evidence type="ECO:0000256" key="22">
    <source>
        <dbReference type="SAM" id="MobiDB-lite"/>
    </source>
</evidence>
<evidence type="ECO:0000256" key="5">
    <source>
        <dbReference type="ARBA" id="ARBA00022448"/>
    </source>
</evidence>
<evidence type="ECO:0000256" key="13">
    <source>
        <dbReference type="ARBA" id="ARBA00023128"/>
    </source>
</evidence>
<dbReference type="CDD" id="cd02922">
    <property type="entry name" value="FCB2_FMN"/>
    <property type="match status" value="1"/>
</dbReference>
<keyword evidence="6" id="KW-0349">Heme</keyword>
<evidence type="ECO:0000256" key="12">
    <source>
        <dbReference type="ARBA" id="ARBA00023004"/>
    </source>
</evidence>
<accession>A0A4Q1BMH8</accession>
<dbReference type="PROSITE" id="PS00191">
    <property type="entry name" value="CYTOCHROME_B5_1"/>
    <property type="match status" value="1"/>
</dbReference>
<evidence type="ECO:0000256" key="18">
    <source>
        <dbReference type="ARBA" id="ARBA00068515"/>
    </source>
</evidence>
<evidence type="ECO:0000256" key="16">
    <source>
        <dbReference type="ARBA" id="ARBA00061589"/>
    </source>
</evidence>
<dbReference type="InterPro" id="IPR013785">
    <property type="entry name" value="Aldolase_TIM"/>
</dbReference>
<evidence type="ECO:0000256" key="10">
    <source>
        <dbReference type="ARBA" id="ARBA00022946"/>
    </source>
</evidence>
<feature type="compositionally biased region" description="Pro residues" evidence="22">
    <location>
        <begin position="615"/>
        <end position="629"/>
    </location>
</feature>
<comment type="catalytic activity">
    <reaction evidence="14">
        <text>(S)-lactate + 2 Fe(III)-[cytochrome c] = 2 Fe(II)-[cytochrome c] + pyruvate + 2 H(+)</text>
        <dbReference type="Rhea" id="RHEA:19909"/>
        <dbReference type="Rhea" id="RHEA-COMP:10350"/>
        <dbReference type="Rhea" id="RHEA-COMP:14399"/>
        <dbReference type="ChEBI" id="CHEBI:15361"/>
        <dbReference type="ChEBI" id="CHEBI:15378"/>
        <dbReference type="ChEBI" id="CHEBI:16651"/>
        <dbReference type="ChEBI" id="CHEBI:29033"/>
        <dbReference type="ChEBI" id="CHEBI:29034"/>
        <dbReference type="EC" id="1.1.2.3"/>
    </reaction>
    <physiologicalReaction direction="left-to-right" evidence="14">
        <dbReference type="Rhea" id="RHEA:19910"/>
    </physiologicalReaction>
</comment>
<keyword evidence="5" id="KW-0813">Transport</keyword>
<feature type="domain" description="Cytochrome b5 heme-binding" evidence="23">
    <location>
        <begin position="142"/>
        <end position="218"/>
    </location>
</feature>
<proteinExistence type="inferred from homology"/>
<organism evidence="25 26">
    <name type="scientific">Tremella mesenterica</name>
    <name type="common">Jelly fungus</name>
    <dbReference type="NCBI Taxonomy" id="5217"/>
    <lineage>
        <taxon>Eukaryota</taxon>
        <taxon>Fungi</taxon>
        <taxon>Dikarya</taxon>
        <taxon>Basidiomycota</taxon>
        <taxon>Agaricomycotina</taxon>
        <taxon>Tremellomycetes</taxon>
        <taxon>Tremellales</taxon>
        <taxon>Tremellaceae</taxon>
        <taxon>Tremella</taxon>
    </lineage>
</organism>
<evidence type="ECO:0000256" key="17">
    <source>
        <dbReference type="ARBA" id="ARBA00066458"/>
    </source>
</evidence>
<dbReference type="InterPro" id="IPR037396">
    <property type="entry name" value="FMN_HAD"/>
</dbReference>
<dbReference type="PANTHER" id="PTHR10578">
    <property type="entry name" value="S -2-HYDROXY-ACID OXIDASE-RELATED"/>
    <property type="match status" value="1"/>
</dbReference>
<comment type="similarity">
    <text evidence="16">In the N-terminal section; belongs to the cytochrome b5 family.</text>
</comment>
<dbReference type="PROSITE" id="PS51349">
    <property type="entry name" value="FMN_HYDROXY_ACID_DH_2"/>
    <property type="match status" value="1"/>
</dbReference>
<dbReference type="EC" id="1.1.2.3" evidence="17"/>
<protein>
    <recommendedName>
        <fullName evidence="18">L-lactate dehydrogenase (cytochrome)</fullName>
        <ecNumber evidence="17">1.1.2.3</ecNumber>
    </recommendedName>
    <alternativeName>
        <fullName evidence="20">Cytochrome b2</fullName>
    </alternativeName>
    <alternativeName>
        <fullName evidence="19">Flavocytochrome b2</fullName>
    </alternativeName>
    <alternativeName>
        <fullName evidence="21">L-lactate ferricytochrome c oxidoreductase</fullName>
    </alternativeName>
</protein>
<dbReference type="InterPro" id="IPR001199">
    <property type="entry name" value="Cyt_B5-like_heme/steroid-bd"/>
</dbReference>
<comment type="caution">
    <text evidence="25">The sequence shown here is derived from an EMBL/GenBank/DDBJ whole genome shotgun (WGS) entry which is preliminary data.</text>
</comment>
<comment type="cofactor">
    <cofactor evidence="1">
        <name>FMN</name>
        <dbReference type="ChEBI" id="CHEBI:58210"/>
    </cofactor>
</comment>
<feature type="region of interest" description="Disordered" evidence="22">
    <location>
        <begin position="610"/>
        <end position="638"/>
    </location>
</feature>
<feature type="domain" description="FMN hydroxy acid dehydrogenase" evidence="24">
    <location>
        <begin position="249"/>
        <end position="605"/>
    </location>
</feature>
<dbReference type="Gene3D" id="3.10.120.10">
    <property type="entry name" value="Cytochrome b5-like heme/steroid binding domain"/>
    <property type="match status" value="1"/>
</dbReference>
<evidence type="ECO:0000256" key="7">
    <source>
        <dbReference type="ARBA" id="ARBA00022630"/>
    </source>
</evidence>
<evidence type="ECO:0000256" key="4">
    <source>
        <dbReference type="ARBA" id="ARBA00011881"/>
    </source>
</evidence>
<evidence type="ECO:0000256" key="6">
    <source>
        <dbReference type="ARBA" id="ARBA00022617"/>
    </source>
</evidence>
<dbReference type="EMBL" id="SDIL01000039">
    <property type="protein sequence ID" value="RXK38930.1"/>
    <property type="molecule type" value="Genomic_DNA"/>
</dbReference>
<evidence type="ECO:0000313" key="25">
    <source>
        <dbReference type="EMBL" id="RXK38930.1"/>
    </source>
</evidence>
<dbReference type="InParanoid" id="A0A4Q1BMH8"/>
<keyword evidence="26" id="KW-1185">Reference proteome</keyword>
<dbReference type="FunFam" id="3.10.120.10:FF:000009">
    <property type="entry name" value="Cytochrome b2, mitochondrial, putative"/>
    <property type="match status" value="1"/>
</dbReference>
<dbReference type="FunCoup" id="A0A4Q1BMH8">
    <property type="interactions" value="85"/>
</dbReference>
<evidence type="ECO:0000256" key="3">
    <source>
        <dbReference type="ARBA" id="ARBA00004569"/>
    </source>
</evidence>
<comment type="subcellular location">
    <subcellularLocation>
        <location evidence="3">Mitochondrion intermembrane space</location>
    </subcellularLocation>
</comment>
<dbReference type="FunFam" id="3.20.20.70:FF:000062">
    <property type="entry name" value="Cytochrome b2, mitochondrial, putative"/>
    <property type="match status" value="1"/>
</dbReference>
<feature type="region of interest" description="Disordered" evidence="22">
    <location>
        <begin position="216"/>
        <end position="240"/>
    </location>
</feature>
<dbReference type="GO" id="GO:0046872">
    <property type="term" value="F:metal ion binding"/>
    <property type="evidence" value="ECO:0007669"/>
    <property type="project" value="UniProtKB-KW"/>
</dbReference>
<dbReference type="GO" id="GO:0006089">
    <property type="term" value="P:lactate metabolic process"/>
    <property type="evidence" value="ECO:0007669"/>
    <property type="project" value="TreeGrafter"/>
</dbReference>
<dbReference type="SUPFAM" id="SSF51395">
    <property type="entry name" value="FMN-linked oxidoreductases"/>
    <property type="match status" value="1"/>
</dbReference>
<dbReference type="STRING" id="5217.A0A4Q1BMH8"/>
<evidence type="ECO:0000256" key="9">
    <source>
        <dbReference type="ARBA" id="ARBA00022723"/>
    </source>
</evidence>
<dbReference type="GO" id="GO:0005758">
    <property type="term" value="C:mitochondrial intermembrane space"/>
    <property type="evidence" value="ECO:0007669"/>
    <property type="project" value="UniProtKB-SubCell"/>
</dbReference>
<evidence type="ECO:0000256" key="2">
    <source>
        <dbReference type="ARBA" id="ARBA00001970"/>
    </source>
</evidence>
<dbReference type="OrthoDB" id="1925334at2759"/>
<dbReference type="SMART" id="SM01117">
    <property type="entry name" value="Cyt-b5"/>
    <property type="match status" value="1"/>
</dbReference>
<keyword evidence="11" id="KW-0560">Oxidoreductase</keyword>
<sequence length="638" mass="70168">MLRSLNRSIPFKPSRSISTRHVFIPFRLPTPRPNVSLISQQVASFHSASFRTSKWSIKSSNTSTSSPRIRALLARVRPIHVSSHDQLSRSDSKNKSITSVVILVSLVAIGITTTLLDPLSLQGEKVRETEEEQVETVQPSGTRLISFEEVKKHNKRDDCWVIINGMVYDVTDFLPRHPGGPGIILANAGRDATQIFRPVHPPDALSELPPSSILGSIDPTTIPQSSFKPPTTSEKEETERINKAKKELPNVEGMMLADDFEYWAERVLGDTAWAYYKSAAAKENRSAFSRYFFRPRVLSRDVSQGNIETEFVGMKSTLPIYISPAAMAKLGHPLGEVNLTKAAGRWGIIQGISINASCSLDEILSSRIPNQKIMFQIYLNKNRSASASLLQKVTQAGVDAIIFTVDNPGNAKRTMDVRAKHSGLEVPINGPNDRLSRAPMGIGEIIGGYQDRRLVWDDVGFIRKYTNLPIIIKGVQCIEDVELCVKAGVQGVILSNHGGRQVDYAPAPIDILYELRTYRPDLFEKIDVMIDGGIRSGSDVVKALALGAKAVGIGRSFLYANGTHGQEGVERLCEILEEEITNTMRNMGVSYIHQLRPEMVGPAGPWVGMNKPNYWNPPSPPSPSSPSSPSPATSSHSS</sequence>
<feature type="compositionally biased region" description="Polar residues" evidence="22">
    <location>
        <begin position="218"/>
        <end position="227"/>
    </location>
</feature>
<keyword evidence="9" id="KW-0479">Metal-binding</keyword>
<dbReference type="GO" id="GO:0020037">
    <property type="term" value="F:heme binding"/>
    <property type="evidence" value="ECO:0007669"/>
    <property type="project" value="InterPro"/>
</dbReference>
<dbReference type="Proteomes" id="UP000289152">
    <property type="component" value="Unassembled WGS sequence"/>
</dbReference>
<evidence type="ECO:0000256" key="14">
    <source>
        <dbReference type="ARBA" id="ARBA00052399"/>
    </source>
</evidence>
<keyword evidence="12" id="KW-0408">Iron</keyword>
<keyword evidence="13" id="KW-0496">Mitochondrion</keyword>
<evidence type="ECO:0000256" key="1">
    <source>
        <dbReference type="ARBA" id="ARBA00001917"/>
    </source>
</evidence>
<evidence type="ECO:0000313" key="26">
    <source>
        <dbReference type="Proteomes" id="UP000289152"/>
    </source>
</evidence>
<comment type="subunit">
    <text evidence="4">Homotetramer.</text>
</comment>
<evidence type="ECO:0000259" key="23">
    <source>
        <dbReference type="PROSITE" id="PS50255"/>
    </source>
</evidence>
<evidence type="ECO:0000259" key="24">
    <source>
        <dbReference type="PROSITE" id="PS51349"/>
    </source>
</evidence>
<evidence type="ECO:0000256" key="20">
    <source>
        <dbReference type="ARBA" id="ARBA00078774"/>
    </source>
</evidence>
<dbReference type="AlphaFoldDB" id="A0A4Q1BMH8"/>
<comment type="cofactor">
    <cofactor evidence="2">
        <name>heme b</name>
        <dbReference type="ChEBI" id="CHEBI:60344"/>
    </cofactor>
</comment>
<name>A0A4Q1BMH8_TREME</name>
<keyword evidence="8" id="KW-0288">FMN</keyword>
<dbReference type="PROSITE" id="PS50255">
    <property type="entry name" value="CYTOCHROME_B5_2"/>
    <property type="match status" value="1"/>
</dbReference>
<dbReference type="Pfam" id="PF00173">
    <property type="entry name" value="Cyt-b5"/>
    <property type="match status" value="1"/>
</dbReference>